<protein>
    <submittedName>
        <fullName evidence="2">Uncharacterized protein</fullName>
    </submittedName>
</protein>
<feature type="region of interest" description="Disordered" evidence="1">
    <location>
        <begin position="1"/>
        <end position="27"/>
    </location>
</feature>
<reference evidence="2 3" key="1">
    <citation type="journal article" date="2023" name="Mol. Biol. Evol.">
        <title>Genomics of Secondarily Temperate Adaptation in the Only Non-Antarctic Icefish.</title>
        <authorList>
            <person name="Rivera-Colon A.G."/>
            <person name="Rayamajhi N."/>
            <person name="Minhas B.F."/>
            <person name="Madrigal G."/>
            <person name="Bilyk K.T."/>
            <person name="Yoon V."/>
            <person name="Hune M."/>
            <person name="Gregory S."/>
            <person name="Cheng C.H.C."/>
            <person name="Catchen J.M."/>
        </authorList>
    </citation>
    <scope>NUCLEOTIDE SEQUENCE [LARGE SCALE GENOMIC DNA]</scope>
    <source>
        <strain evidence="2">JC2023a</strain>
    </source>
</reference>
<comment type="caution">
    <text evidence="2">The sequence shown here is derived from an EMBL/GenBank/DDBJ whole genome shotgun (WGS) entry which is preliminary data.</text>
</comment>
<sequence length="68" mass="7451">MAPREALPTSSLPLSKSEARSSCQSAQLQAPESRLSVRHSLHDSCGNNDHLLICKPVTIEIQHVCDKE</sequence>
<dbReference type="AlphaFoldDB" id="A0AAN8HGM6"/>
<evidence type="ECO:0000256" key="1">
    <source>
        <dbReference type="SAM" id="MobiDB-lite"/>
    </source>
</evidence>
<evidence type="ECO:0000313" key="2">
    <source>
        <dbReference type="EMBL" id="KAK5914976.1"/>
    </source>
</evidence>
<gene>
    <name evidence="2" type="ORF">CesoFtcFv8_000611</name>
</gene>
<accession>A0AAN8HGM6</accession>
<keyword evidence="3" id="KW-1185">Reference proteome</keyword>
<dbReference type="EMBL" id="JAULUE010002046">
    <property type="protein sequence ID" value="KAK5914976.1"/>
    <property type="molecule type" value="Genomic_DNA"/>
</dbReference>
<evidence type="ECO:0000313" key="3">
    <source>
        <dbReference type="Proteomes" id="UP001335648"/>
    </source>
</evidence>
<dbReference type="Proteomes" id="UP001335648">
    <property type="component" value="Unassembled WGS sequence"/>
</dbReference>
<proteinExistence type="predicted"/>
<name>A0AAN8HGM6_9TELE</name>
<organism evidence="2 3">
    <name type="scientific">Champsocephalus esox</name>
    <name type="common">pike icefish</name>
    <dbReference type="NCBI Taxonomy" id="159716"/>
    <lineage>
        <taxon>Eukaryota</taxon>
        <taxon>Metazoa</taxon>
        <taxon>Chordata</taxon>
        <taxon>Craniata</taxon>
        <taxon>Vertebrata</taxon>
        <taxon>Euteleostomi</taxon>
        <taxon>Actinopterygii</taxon>
        <taxon>Neopterygii</taxon>
        <taxon>Teleostei</taxon>
        <taxon>Neoteleostei</taxon>
        <taxon>Acanthomorphata</taxon>
        <taxon>Eupercaria</taxon>
        <taxon>Perciformes</taxon>
        <taxon>Notothenioidei</taxon>
        <taxon>Channichthyidae</taxon>
        <taxon>Champsocephalus</taxon>
    </lineage>
</organism>
<feature type="compositionally biased region" description="Polar residues" evidence="1">
    <location>
        <begin position="8"/>
        <end position="27"/>
    </location>
</feature>